<dbReference type="RefSeq" id="XP_005651713.1">
    <property type="nucleotide sequence ID" value="XM_005651656.1"/>
</dbReference>
<protein>
    <submittedName>
        <fullName evidence="1">Uncharacterized protein</fullName>
    </submittedName>
</protein>
<dbReference type="AlphaFoldDB" id="I0Z950"/>
<evidence type="ECO:0000313" key="2">
    <source>
        <dbReference type="Proteomes" id="UP000007264"/>
    </source>
</evidence>
<name>I0Z950_COCSC</name>
<dbReference type="EMBL" id="AGSI01000001">
    <property type="protein sequence ID" value="EIE27169.1"/>
    <property type="molecule type" value="Genomic_DNA"/>
</dbReference>
<organism evidence="1 2">
    <name type="scientific">Coccomyxa subellipsoidea (strain C-169)</name>
    <name type="common">Green microalga</name>
    <dbReference type="NCBI Taxonomy" id="574566"/>
    <lineage>
        <taxon>Eukaryota</taxon>
        <taxon>Viridiplantae</taxon>
        <taxon>Chlorophyta</taxon>
        <taxon>core chlorophytes</taxon>
        <taxon>Trebouxiophyceae</taxon>
        <taxon>Trebouxiophyceae incertae sedis</taxon>
        <taxon>Coccomyxaceae</taxon>
        <taxon>Coccomyxa</taxon>
        <taxon>Coccomyxa subellipsoidea</taxon>
    </lineage>
</organism>
<reference evidence="1 2" key="1">
    <citation type="journal article" date="2012" name="Genome Biol.">
        <title>The genome of the polar eukaryotic microalga coccomyxa subellipsoidea reveals traits of cold adaptation.</title>
        <authorList>
            <person name="Blanc G."/>
            <person name="Agarkova I."/>
            <person name="Grimwood J."/>
            <person name="Kuo A."/>
            <person name="Brueggeman A."/>
            <person name="Dunigan D."/>
            <person name="Gurnon J."/>
            <person name="Ladunga I."/>
            <person name="Lindquist E."/>
            <person name="Lucas S."/>
            <person name="Pangilinan J."/>
            <person name="Proschold T."/>
            <person name="Salamov A."/>
            <person name="Schmutz J."/>
            <person name="Weeks D."/>
            <person name="Yamada T."/>
            <person name="Claverie J.M."/>
            <person name="Grigoriev I."/>
            <person name="Van Etten J."/>
            <person name="Lomsadze A."/>
            <person name="Borodovsky M."/>
        </authorList>
    </citation>
    <scope>NUCLEOTIDE SEQUENCE [LARGE SCALE GENOMIC DNA]</scope>
    <source>
        <strain evidence="1 2">C-169</strain>
    </source>
</reference>
<gene>
    <name evidence="1" type="ORF">COCSUDRAFT_31941</name>
</gene>
<dbReference type="GeneID" id="17045184"/>
<sequence length="51" mass="5704">MLPILRRRLAAAWQNAFELSGYQVSLQGKDCVPGHKRLDGHADRLGALELM</sequence>
<proteinExistence type="predicted"/>
<dbReference type="Proteomes" id="UP000007264">
    <property type="component" value="Unassembled WGS sequence"/>
</dbReference>
<keyword evidence="2" id="KW-1185">Reference proteome</keyword>
<comment type="caution">
    <text evidence="1">The sequence shown here is derived from an EMBL/GenBank/DDBJ whole genome shotgun (WGS) entry which is preliminary data.</text>
</comment>
<dbReference type="KEGG" id="csl:COCSUDRAFT_31941"/>
<evidence type="ECO:0000313" key="1">
    <source>
        <dbReference type="EMBL" id="EIE27169.1"/>
    </source>
</evidence>
<accession>I0Z950</accession>